<accession>A0ABD1Y5W4</accession>
<evidence type="ECO:0008006" key="4">
    <source>
        <dbReference type="Google" id="ProtNLM"/>
    </source>
</evidence>
<reference evidence="2 3" key="1">
    <citation type="submission" date="2024-09" db="EMBL/GenBank/DDBJ databases">
        <title>Chromosome-scale assembly of Riccia fluitans.</title>
        <authorList>
            <person name="Paukszto L."/>
            <person name="Sawicki J."/>
            <person name="Karawczyk K."/>
            <person name="Piernik-Szablinska J."/>
            <person name="Szczecinska M."/>
            <person name="Mazdziarz M."/>
        </authorList>
    </citation>
    <scope>NUCLEOTIDE SEQUENCE [LARGE SCALE GENOMIC DNA]</scope>
    <source>
        <strain evidence="2">Rf_01</strain>
        <tissue evidence="2">Aerial parts of the thallus</tissue>
    </source>
</reference>
<gene>
    <name evidence="2" type="ORF">R1flu_002357</name>
</gene>
<dbReference type="AlphaFoldDB" id="A0ABD1Y5W4"/>
<protein>
    <recommendedName>
        <fullName evidence="4">Secreted protein</fullName>
    </recommendedName>
</protein>
<evidence type="ECO:0000313" key="2">
    <source>
        <dbReference type="EMBL" id="KAL2622152.1"/>
    </source>
</evidence>
<evidence type="ECO:0000313" key="3">
    <source>
        <dbReference type="Proteomes" id="UP001605036"/>
    </source>
</evidence>
<sequence>MRWLRQGANSFFFINLIASSSHSFHWWSSITIVSTNGGLPSPIVPNDGESSTHAVARVGTILKMAGGL</sequence>
<comment type="caution">
    <text evidence="2">The sequence shown here is derived from an EMBL/GenBank/DDBJ whole genome shotgun (WGS) entry which is preliminary data.</text>
</comment>
<feature type="chain" id="PRO_5044889751" description="Secreted protein" evidence="1">
    <location>
        <begin position="20"/>
        <end position="68"/>
    </location>
</feature>
<name>A0ABD1Y5W4_9MARC</name>
<proteinExistence type="predicted"/>
<keyword evidence="3" id="KW-1185">Reference proteome</keyword>
<keyword evidence="1" id="KW-0732">Signal</keyword>
<organism evidence="2 3">
    <name type="scientific">Riccia fluitans</name>
    <dbReference type="NCBI Taxonomy" id="41844"/>
    <lineage>
        <taxon>Eukaryota</taxon>
        <taxon>Viridiplantae</taxon>
        <taxon>Streptophyta</taxon>
        <taxon>Embryophyta</taxon>
        <taxon>Marchantiophyta</taxon>
        <taxon>Marchantiopsida</taxon>
        <taxon>Marchantiidae</taxon>
        <taxon>Marchantiales</taxon>
        <taxon>Ricciaceae</taxon>
        <taxon>Riccia</taxon>
    </lineage>
</organism>
<evidence type="ECO:0000256" key="1">
    <source>
        <dbReference type="SAM" id="SignalP"/>
    </source>
</evidence>
<dbReference type="Proteomes" id="UP001605036">
    <property type="component" value="Unassembled WGS sequence"/>
</dbReference>
<feature type="signal peptide" evidence="1">
    <location>
        <begin position="1"/>
        <end position="19"/>
    </location>
</feature>
<dbReference type="EMBL" id="JBHFFA010000006">
    <property type="protein sequence ID" value="KAL2622152.1"/>
    <property type="molecule type" value="Genomic_DNA"/>
</dbReference>